<evidence type="ECO:0000313" key="1">
    <source>
        <dbReference type="EMBL" id="AWY97330.1"/>
    </source>
</evidence>
<dbReference type="RefSeq" id="WP_111918371.1">
    <property type="nucleotide sequence ID" value="NZ_CP030280.1"/>
</dbReference>
<dbReference type="EMBL" id="CP030280">
    <property type="protein sequence ID" value="AWY97330.1"/>
    <property type="molecule type" value="Genomic_DNA"/>
</dbReference>
<organism evidence="1 2">
    <name type="scientific">Blautia argi</name>
    <dbReference type="NCBI Taxonomy" id="1912897"/>
    <lineage>
        <taxon>Bacteria</taxon>
        <taxon>Bacillati</taxon>
        <taxon>Bacillota</taxon>
        <taxon>Clostridia</taxon>
        <taxon>Lachnospirales</taxon>
        <taxon>Lachnospiraceae</taxon>
        <taxon>Blautia</taxon>
    </lineage>
</organism>
<dbReference type="Proteomes" id="UP000250003">
    <property type="component" value="Chromosome"/>
</dbReference>
<protein>
    <submittedName>
        <fullName evidence="1">Uncharacterized protein</fullName>
    </submittedName>
</protein>
<reference evidence="2" key="1">
    <citation type="submission" date="2018-06" db="EMBL/GenBank/DDBJ databases">
        <title>Description of Blautia argi sp. nov., a new anaerobic isolated from dog feces.</title>
        <authorList>
            <person name="Chang Y.-H."/>
            <person name="Paek J."/>
            <person name="Shin Y."/>
        </authorList>
    </citation>
    <scope>NUCLEOTIDE SEQUENCE [LARGE SCALE GENOMIC DNA]</scope>
    <source>
        <strain evidence="2">KCTC 15426</strain>
    </source>
</reference>
<accession>A0A2Z4U8K8</accession>
<keyword evidence="2" id="KW-1185">Reference proteome</keyword>
<dbReference type="KEGG" id="blau:DQQ01_03235"/>
<evidence type="ECO:0000313" key="2">
    <source>
        <dbReference type="Proteomes" id="UP000250003"/>
    </source>
</evidence>
<dbReference type="AlphaFoldDB" id="A0A2Z4U8K8"/>
<sequence length="63" mass="7251">MTGVRRNVYIPRDGSQTEVICEAKDTSKCGAFMSDRLLSGRYRNLSKTVSWKWFGFVYVVLKV</sequence>
<proteinExistence type="predicted"/>
<gene>
    <name evidence="1" type="ORF">DQQ01_03235</name>
</gene>
<name>A0A2Z4U8K8_9FIRM</name>